<dbReference type="EMBL" id="JBEWLZ010000012">
    <property type="protein sequence ID" value="MET1491471.1"/>
    <property type="molecule type" value="Genomic_DNA"/>
</dbReference>
<accession>A0ABV2CU83</accession>
<name>A0ABV2CU83_9RHOO</name>
<dbReference type="Pfam" id="PF13531">
    <property type="entry name" value="SBP_bac_11"/>
    <property type="match status" value="1"/>
</dbReference>
<gene>
    <name evidence="1" type="ORF">ABVT11_16655</name>
</gene>
<protein>
    <submittedName>
        <fullName evidence="1">Substrate-binding domain-containing protein</fullName>
    </submittedName>
</protein>
<dbReference type="PANTHER" id="PTHR30632:SF11">
    <property type="entry name" value="BLR4797 PROTEIN"/>
    <property type="match status" value="1"/>
</dbReference>
<evidence type="ECO:0000313" key="1">
    <source>
        <dbReference type="EMBL" id="MET1491471.1"/>
    </source>
</evidence>
<dbReference type="InterPro" id="IPR050682">
    <property type="entry name" value="ModA/WtpA"/>
</dbReference>
<proteinExistence type="predicted"/>
<dbReference type="Gene3D" id="3.40.190.10">
    <property type="entry name" value="Periplasmic binding protein-like II"/>
    <property type="match status" value="2"/>
</dbReference>
<reference evidence="1 2" key="1">
    <citation type="submission" date="2024-07" db="EMBL/GenBank/DDBJ databases">
        <title>Uliginosibacterium paludis KCTC:42655.</title>
        <authorList>
            <person name="Kim M.K."/>
        </authorList>
    </citation>
    <scope>NUCLEOTIDE SEQUENCE [LARGE SCALE GENOMIC DNA]</scope>
    <source>
        <strain evidence="1 2">KCTC 42655</strain>
    </source>
</reference>
<dbReference type="RefSeq" id="WP_345927445.1">
    <property type="nucleotide sequence ID" value="NZ_JBDIVF010000004.1"/>
</dbReference>
<dbReference type="PANTHER" id="PTHR30632">
    <property type="entry name" value="MOLYBDATE-BINDING PERIPLASMIC PROTEIN"/>
    <property type="match status" value="1"/>
</dbReference>
<organism evidence="1 2">
    <name type="scientific">Uliginosibacterium paludis</name>
    <dbReference type="NCBI Taxonomy" id="1615952"/>
    <lineage>
        <taxon>Bacteria</taxon>
        <taxon>Pseudomonadati</taxon>
        <taxon>Pseudomonadota</taxon>
        <taxon>Betaproteobacteria</taxon>
        <taxon>Rhodocyclales</taxon>
        <taxon>Zoogloeaceae</taxon>
        <taxon>Uliginosibacterium</taxon>
    </lineage>
</organism>
<comment type="caution">
    <text evidence="1">The sequence shown here is derived from an EMBL/GenBank/DDBJ whole genome shotgun (WGS) entry which is preliminary data.</text>
</comment>
<dbReference type="SUPFAM" id="SSF53850">
    <property type="entry name" value="Periplasmic binding protein-like II"/>
    <property type="match status" value="1"/>
</dbReference>
<evidence type="ECO:0000313" key="2">
    <source>
        <dbReference type="Proteomes" id="UP001548590"/>
    </source>
</evidence>
<keyword evidence="2" id="KW-1185">Reference proteome</keyword>
<dbReference type="Proteomes" id="UP001548590">
    <property type="component" value="Unassembled WGS sequence"/>
</dbReference>
<sequence length="243" mass="24551">MTAPIPLNGISSMATRLLLADLCAAQAAHGRLLPAFISVGGVDAARRVQAGERFDIVMLADDALGQLAAAGLVGEPCGITCSAVAIAIPADANLPDVGSEAALRETLLAARAIGYSTGPSGAALLALIERMGLSASLKDRLVQSPAGVPVARMLAEGQVSLGFQQLSELMNAPGIRILGGMPPGCEILTVFAAAVGKDSAQPEAAAEFIRFMRSAEAAALIGRHGMTPAVRHPQDAAASLPAA</sequence>